<evidence type="ECO:0000313" key="4">
    <source>
        <dbReference type="Proteomes" id="UP000241890"/>
    </source>
</evidence>
<dbReference type="PANTHER" id="PTHR22938:SF0">
    <property type="entry name" value="E3 UBIQUITIN-PROTEIN LIGASE ZNF598"/>
    <property type="match status" value="1"/>
</dbReference>
<feature type="domain" description="C2H2-type" evidence="2">
    <location>
        <begin position="144"/>
        <end position="167"/>
    </location>
</feature>
<dbReference type="InterPro" id="IPR044288">
    <property type="entry name" value="ZNF598/HEL2"/>
</dbReference>
<feature type="compositionally biased region" description="Low complexity" evidence="1">
    <location>
        <begin position="343"/>
        <end position="355"/>
    </location>
</feature>
<dbReference type="Pfam" id="PF23230">
    <property type="entry name" value="zf-C2H2_13"/>
    <property type="match status" value="1"/>
</dbReference>
<dbReference type="SMART" id="SM00355">
    <property type="entry name" value="ZnF_C2H2"/>
    <property type="match status" value="4"/>
</dbReference>
<evidence type="ECO:0000313" key="3">
    <source>
        <dbReference type="EMBL" id="GBG25845.1"/>
    </source>
</evidence>
<dbReference type="GO" id="GO:0043022">
    <property type="term" value="F:ribosome binding"/>
    <property type="evidence" value="ECO:0007669"/>
    <property type="project" value="TreeGrafter"/>
</dbReference>
<dbReference type="AlphaFoldDB" id="A0A2R5G5M6"/>
<dbReference type="GO" id="GO:0016567">
    <property type="term" value="P:protein ubiquitination"/>
    <property type="evidence" value="ECO:0007669"/>
    <property type="project" value="TreeGrafter"/>
</dbReference>
<dbReference type="EMBL" id="BEYU01000016">
    <property type="protein sequence ID" value="GBG25845.1"/>
    <property type="molecule type" value="Genomic_DNA"/>
</dbReference>
<evidence type="ECO:0000259" key="2">
    <source>
        <dbReference type="SMART" id="SM00355"/>
    </source>
</evidence>
<evidence type="ECO:0000256" key="1">
    <source>
        <dbReference type="SAM" id="MobiDB-lite"/>
    </source>
</evidence>
<proteinExistence type="predicted"/>
<keyword evidence="4" id="KW-1185">Reference proteome</keyword>
<gene>
    <name evidence="3" type="ORF">FCC1311_020642</name>
</gene>
<comment type="caution">
    <text evidence="3">The sequence shown here is derived from an EMBL/GenBank/DDBJ whole genome shotgun (WGS) entry which is preliminary data.</text>
</comment>
<dbReference type="InterPro" id="IPR056437">
    <property type="entry name" value="Znf-C2H2_ZNF598/HEL2"/>
</dbReference>
<name>A0A2R5G5M6_9STRA</name>
<reference evidence="3 4" key="1">
    <citation type="submission" date="2017-12" db="EMBL/GenBank/DDBJ databases">
        <title>Sequencing, de novo assembly and annotation of complete genome of a new Thraustochytrid species, strain FCC1311.</title>
        <authorList>
            <person name="Sedici K."/>
            <person name="Godart F."/>
            <person name="Aiese Cigliano R."/>
            <person name="Sanseverino W."/>
            <person name="Barakat M."/>
            <person name="Ortet P."/>
            <person name="Marechal E."/>
            <person name="Cagnac O."/>
            <person name="Amato A."/>
        </authorList>
    </citation>
    <scope>NUCLEOTIDE SEQUENCE [LARGE SCALE GENOMIC DNA]</scope>
</reference>
<feature type="domain" description="C2H2-type" evidence="2">
    <location>
        <begin position="73"/>
        <end position="100"/>
    </location>
</feature>
<dbReference type="PANTHER" id="PTHR22938">
    <property type="entry name" value="ZINC FINGER PROTEIN 598"/>
    <property type="match status" value="1"/>
</dbReference>
<feature type="compositionally biased region" description="Gly residues" evidence="1">
    <location>
        <begin position="309"/>
        <end position="319"/>
    </location>
</feature>
<dbReference type="GO" id="GO:0061630">
    <property type="term" value="F:ubiquitin protein ligase activity"/>
    <property type="evidence" value="ECO:0007669"/>
    <property type="project" value="InterPro"/>
</dbReference>
<dbReference type="GO" id="GO:0072344">
    <property type="term" value="P:rescue of stalled ribosome"/>
    <property type="evidence" value="ECO:0007669"/>
    <property type="project" value="InterPro"/>
</dbReference>
<dbReference type="InParanoid" id="A0A2R5G5M6"/>
<feature type="region of interest" description="Disordered" evidence="1">
    <location>
        <begin position="525"/>
        <end position="556"/>
    </location>
</feature>
<feature type="region of interest" description="Disordered" evidence="1">
    <location>
        <begin position="376"/>
        <end position="489"/>
    </location>
</feature>
<feature type="region of interest" description="Disordered" evidence="1">
    <location>
        <begin position="339"/>
        <end position="359"/>
    </location>
</feature>
<dbReference type="OrthoDB" id="3838338at2759"/>
<dbReference type="InterPro" id="IPR013087">
    <property type="entry name" value="Znf_C2H2_type"/>
</dbReference>
<protein>
    <submittedName>
        <fullName evidence="3">E3 ubiquitin-protein ligase ZNF598</fullName>
    </submittedName>
</protein>
<accession>A0A2R5G5M6</accession>
<feature type="domain" description="C2H2-type" evidence="2">
    <location>
        <begin position="168"/>
        <end position="197"/>
    </location>
</feature>
<feature type="compositionally biased region" description="Pro residues" evidence="1">
    <location>
        <begin position="428"/>
        <end position="446"/>
    </location>
</feature>
<dbReference type="Proteomes" id="UP000241890">
    <property type="component" value="Unassembled WGS sequence"/>
</dbReference>
<feature type="domain" description="C2H2-type" evidence="2">
    <location>
        <begin position="198"/>
        <end position="227"/>
    </location>
</feature>
<organism evidence="3 4">
    <name type="scientific">Hondaea fermentalgiana</name>
    <dbReference type="NCBI Taxonomy" id="2315210"/>
    <lineage>
        <taxon>Eukaryota</taxon>
        <taxon>Sar</taxon>
        <taxon>Stramenopiles</taxon>
        <taxon>Bigyra</taxon>
        <taxon>Labyrinthulomycetes</taxon>
        <taxon>Thraustochytrida</taxon>
        <taxon>Thraustochytriidae</taxon>
        <taxon>Hondaea</taxon>
    </lineage>
</organism>
<sequence>MRLIHNDRRCVLCKHDLERVFVTTNLSKRYEEFQTWGDVAGPGLAFDSTTGMFFEELYGGIDHLREIESLRELRCSVEGCVNPGPFATVGKLKAHLQEMHSLHLCKLCWESRGVFPMEQKLYTKPELDRHCAEGEPDTAFRGHPMCRFCKSRWYNKDGLYAHLKEKHESCHICQREGKPYEYYRNYDNLYKHFVKDHFVCTEPECIEAKFNVYASELELRGHIVKNHPHVRVDRTVPVQFDFGLRGGEGTRRGDGTGASSSNIDSFSFQYMPGHVGHPSMTNQQPLAAPSFDDSAFPTLQADDSSTGASGAGRGARGGGSQYHAALGANMNSSSVLNDASQFPSLGPSAGSSSNSIHALRPGQDFSNAVQLPYSSLNPVVQTKQGQKKKKGKGKKMAEAPRPVVMSAEQEMRETMRLSTQQGSRPAAAPMPAPAHAPAQVPRPAPSPVNRDFAERRTPYGVHPQADGAQWARPKGQTQQRRVGGAGEDFPSLPMGSAALGGARGATSATAQWDALRGSNQIKSGVMIGTRSQAAKQTKKKKPKKKPADPLFDFTGR</sequence>
<feature type="region of interest" description="Disordered" evidence="1">
    <location>
        <begin position="274"/>
        <end position="319"/>
    </location>
</feature>
<feature type="compositionally biased region" description="Basic residues" evidence="1">
    <location>
        <begin position="385"/>
        <end position="394"/>
    </location>
</feature>